<dbReference type="InterPro" id="IPR057207">
    <property type="entry name" value="FBXL15_LRR"/>
</dbReference>
<dbReference type="InterPro" id="IPR032675">
    <property type="entry name" value="LRR_dom_sf"/>
</dbReference>
<proteinExistence type="predicted"/>
<dbReference type="PANTHER" id="PTHR13382:SF58">
    <property type="entry name" value="F-BOX_LRR PROTEIN"/>
    <property type="match status" value="1"/>
</dbReference>
<dbReference type="Gramene" id="PHT65875">
    <property type="protein sequence ID" value="PHT65875"/>
    <property type="gene ID" value="T459_30300"/>
</dbReference>
<evidence type="ECO:0000313" key="4">
    <source>
        <dbReference type="Proteomes" id="UP000222542"/>
    </source>
</evidence>
<dbReference type="Gene3D" id="3.80.10.10">
    <property type="entry name" value="Ribonuclease Inhibitor"/>
    <property type="match status" value="1"/>
</dbReference>
<sequence length="102" mass="11112">MLKALSLVNCFGVEKLAYRFSLVLPCNSLQSLSIRNCPGVGNATLAIVGRLCPKLTHLELSGLRRITDEGLFPLVQNYEAGLVKVNLRGCVNVTDKSESNHL</sequence>
<dbReference type="SUPFAM" id="SSF52047">
    <property type="entry name" value="RNI-like"/>
    <property type="match status" value="1"/>
</dbReference>
<comment type="caution">
    <text evidence="3">The sequence shown here is derived from an EMBL/GenBank/DDBJ whole genome shotgun (WGS) entry which is preliminary data.</text>
</comment>
<gene>
    <name evidence="3" type="ORF">T459_30300</name>
</gene>
<evidence type="ECO:0000256" key="1">
    <source>
        <dbReference type="ARBA" id="ARBA00022786"/>
    </source>
</evidence>
<keyword evidence="1" id="KW-0833">Ubl conjugation pathway</keyword>
<dbReference type="Proteomes" id="UP000222542">
    <property type="component" value="Unassembled WGS sequence"/>
</dbReference>
<reference evidence="3 4" key="2">
    <citation type="journal article" date="2017" name="Genome Biol.">
        <title>New reference genome sequences of hot pepper reveal the massive evolution of plant disease-resistance genes by retroduplication.</title>
        <authorList>
            <person name="Kim S."/>
            <person name="Park J."/>
            <person name="Yeom S.I."/>
            <person name="Kim Y.M."/>
            <person name="Seo E."/>
            <person name="Kim K.T."/>
            <person name="Kim M.S."/>
            <person name="Lee J.M."/>
            <person name="Cheong K."/>
            <person name="Shin H.S."/>
            <person name="Kim S.B."/>
            <person name="Han K."/>
            <person name="Lee J."/>
            <person name="Park M."/>
            <person name="Lee H.A."/>
            <person name="Lee H.Y."/>
            <person name="Lee Y."/>
            <person name="Oh S."/>
            <person name="Lee J.H."/>
            <person name="Choi E."/>
            <person name="Choi E."/>
            <person name="Lee S.E."/>
            <person name="Jeon J."/>
            <person name="Kim H."/>
            <person name="Choi G."/>
            <person name="Song H."/>
            <person name="Lee J."/>
            <person name="Lee S.C."/>
            <person name="Kwon J.K."/>
            <person name="Lee H.Y."/>
            <person name="Koo N."/>
            <person name="Hong Y."/>
            <person name="Kim R.W."/>
            <person name="Kang W.H."/>
            <person name="Huh J.H."/>
            <person name="Kang B.C."/>
            <person name="Yang T.J."/>
            <person name="Lee Y.H."/>
            <person name="Bennetzen J.L."/>
            <person name="Choi D."/>
        </authorList>
    </citation>
    <scope>NUCLEOTIDE SEQUENCE [LARGE SCALE GENOMIC DNA]</scope>
    <source>
        <strain evidence="4">cv. CM334</strain>
    </source>
</reference>
<evidence type="ECO:0000259" key="2">
    <source>
        <dbReference type="Pfam" id="PF25372"/>
    </source>
</evidence>
<dbReference type="InterPro" id="IPR006553">
    <property type="entry name" value="Leu-rich_rpt_Cys-con_subtyp"/>
</dbReference>
<dbReference type="Pfam" id="PF25372">
    <property type="entry name" value="DUF7885"/>
    <property type="match status" value="1"/>
</dbReference>
<reference evidence="3 4" key="1">
    <citation type="journal article" date="2014" name="Nat. Genet.">
        <title>Genome sequence of the hot pepper provides insights into the evolution of pungency in Capsicum species.</title>
        <authorList>
            <person name="Kim S."/>
            <person name="Park M."/>
            <person name="Yeom S.I."/>
            <person name="Kim Y.M."/>
            <person name="Lee J.M."/>
            <person name="Lee H.A."/>
            <person name="Seo E."/>
            <person name="Choi J."/>
            <person name="Cheong K."/>
            <person name="Kim K.T."/>
            <person name="Jung K."/>
            <person name="Lee G.W."/>
            <person name="Oh S.K."/>
            <person name="Bae C."/>
            <person name="Kim S.B."/>
            <person name="Lee H.Y."/>
            <person name="Kim S.Y."/>
            <person name="Kim M.S."/>
            <person name="Kang B.C."/>
            <person name="Jo Y.D."/>
            <person name="Yang H.B."/>
            <person name="Jeong H.J."/>
            <person name="Kang W.H."/>
            <person name="Kwon J.K."/>
            <person name="Shin C."/>
            <person name="Lim J.Y."/>
            <person name="Park J.H."/>
            <person name="Huh J.H."/>
            <person name="Kim J.S."/>
            <person name="Kim B.D."/>
            <person name="Cohen O."/>
            <person name="Paran I."/>
            <person name="Suh M.C."/>
            <person name="Lee S.B."/>
            <person name="Kim Y.K."/>
            <person name="Shin Y."/>
            <person name="Noh S.J."/>
            <person name="Park J."/>
            <person name="Seo Y.S."/>
            <person name="Kwon S.Y."/>
            <person name="Kim H.A."/>
            <person name="Park J.M."/>
            <person name="Kim H.J."/>
            <person name="Choi S.B."/>
            <person name="Bosland P.W."/>
            <person name="Reeves G."/>
            <person name="Jo S.H."/>
            <person name="Lee B.W."/>
            <person name="Cho H.T."/>
            <person name="Choi H.S."/>
            <person name="Lee M.S."/>
            <person name="Yu Y."/>
            <person name="Do Choi Y."/>
            <person name="Park B.S."/>
            <person name="van Deynze A."/>
            <person name="Ashrafi H."/>
            <person name="Hill T."/>
            <person name="Kim W.T."/>
            <person name="Pai H.S."/>
            <person name="Ahn H.K."/>
            <person name="Yeam I."/>
            <person name="Giovannoni J.J."/>
            <person name="Rose J.K."/>
            <person name="Sorensen I."/>
            <person name="Lee S.J."/>
            <person name="Kim R.W."/>
            <person name="Choi I.Y."/>
            <person name="Choi B.S."/>
            <person name="Lim J.S."/>
            <person name="Lee Y.H."/>
            <person name="Choi D."/>
        </authorList>
    </citation>
    <scope>NUCLEOTIDE SEQUENCE [LARGE SCALE GENOMIC DNA]</scope>
    <source>
        <strain evidence="4">cv. CM334</strain>
    </source>
</reference>
<protein>
    <recommendedName>
        <fullName evidence="2">F-box/LRR-repeat protein 15-like leucin rich repeat domain-containing protein</fullName>
    </recommendedName>
</protein>
<dbReference type="AlphaFoldDB" id="A0A2G2Y7Y6"/>
<dbReference type="SMR" id="A0A2G2Y7Y6"/>
<accession>A0A2G2Y7Y6</accession>
<dbReference type="InterPro" id="IPR050648">
    <property type="entry name" value="F-box_LRR-repeat"/>
</dbReference>
<dbReference type="EMBL" id="AYRZ02000012">
    <property type="protein sequence ID" value="PHT65875.1"/>
    <property type="molecule type" value="Genomic_DNA"/>
</dbReference>
<dbReference type="OMA" id="NCFGVEK"/>
<organism evidence="3 4">
    <name type="scientific">Capsicum annuum</name>
    <name type="common">Capsicum pepper</name>
    <dbReference type="NCBI Taxonomy" id="4072"/>
    <lineage>
        <taxon>Eukaryota</taxon>
        <taxon>Viridiplantae</taxon>
        <taxon>Streptophyta</taxon>
        <taxon>Embryophyta</taxon>
        <taxon>Tracheophyta</taxon>
        <taxon>Spermatophyta</taxon>
        <taxon>Magnoliopsida</taxon>
        <taxon>eudicotyledons</taxon>
        <taxon>Gunneridae</taxon>
        <taxon>Pentapetalae</taxon>
        <taxon>asterids</taxon>
        <taxon>lamiids</taxon>
        <taxon>Solanales</taxon>
        <taxon>Solanaceae</taxon>
        <taxon>Solanoideae</taxon>
        <taxon>Capsiceae</taxon>
        <taxon>Capsicum</taxon>
    </lineage>
</organism>
<feature type="domain" description="F-box/LRR-repeat protein 15-like leucin rich repeat" evidence="2">
    <location>
        <begin position="25"/>
        <end position="96"/>
    </location>
</feature>
<dbReference type="SMART" id="SM00367">
    <property type="entry name" value="LRR_CC"/>
    <property type="match status" value="2"/>
</dbReference>
<name>A0A2G2Y7Y6_CAPAN</name>
<dbReference type="PANTHER" id="PTHR13382">
    <property type="entry name" value="MITOCHONDRIAL ATP SYNTHASE COUPLING FACTOR B"/>
    <property type="match status" value="1"/>
</dbReference>
<dbReference type="STRING" id="4072.A0A2G2Y7Y6"/>
<keyword evidence="4" id="KW-1185">Reference proteome</keyword>
<evidence type="ECO:0000313" key="3">
    <source>
        <dbReference type="EMBL" id="PHT65875.1"/>
    </source>
</evidence>